<comment type="caution">
    <text evidence="3">The sequence shown here is derived from an EMBL/GenBank/DDBJ whole genome shotgun (WGS) entry which is preliminary data.</text>
</comment>
<feature type="region of interest" description="Disordered" evidence="1">
    <location>
        <begin position="206"/>
        <end position="248"/>
    </location>
</feature>
<dbReference type="AlphaFoldDB" id="A0A8T2SBU7"/>
<evidence type="ECO:0000259" key="2">
    <source>
        <dbReference type="Pfam" id="PF05699"/>
    </source>
</evidence>
<evidence type="ECO:0000313" key="4">
    <source>
        <dbReference type="Proteomes" id="UP000825935"/>
    </source>
</evidence>
<dbReference type="Proteomes" id="UP000825935">
    <property type="component" value="Chromosome 21"/>
</dbReference>
<dbReference type="SUPFAM" id="SSF53098">
    <property type="entry name" value="Ribonuclease H-like"/>
    <property type="match status" value="1"/>
</dbReference>
<dbReference type="InterPro" id="IPR012337">
    <property type="entry name" value="RNaseH-like_sf"/>
</dbReference>
<evidence type="ECO:0000256" key="1">
    <source>
        <dbReference type="SAM" id="MobiDB-lite"/>
    </source>
</evidence>
<sequence>MTSGWIPDSFARHPSYETLGLLALKWSHSYTYSVQVKVVQYGPDDDGKVNDGWMNVIERYTHGDLEKLGVLMDELYKYKSIEGTYQRPLSRDEKRMHYAMKWWESFRTRTPNLQKLALRVLSKGTCASPCERNWSTFSLIHTKLRTKLLPKNTEKLDLKRLNFEVTLDMIEDEKDDDRLLILQKSKEGEDMLASTTPILERLTLIGDDPLCPHDDNAHDDDDDDEDDHDAHDDDDDDVEEEDIYLDHG</sequence>
<dbReference type="GO" id="GO:0046983">
    <property type="term" value="F:protein dimerization activity"/>
    <property type="evidence" value="ECO:0007669"/>
    <property type="project" value="InterPro"/>
</dbReference>
<accession>A0A8T2SBU7</accession>
<dbReference type="OrthoDB" id="2012664at2759"/>
<keyword evidence="4" id="KW-1185">Reference proteome</keyword>
<feature type="domain" description="HAT C-terminal dimerisation" evidence="2">
    <location>
        <begin position="99"/>
        <end position="156"/>
    </location>
</feature>
<name>A0A8T2SBU7_CERRI</name>
<protein>
    <recommendedName>
        <fullName evidence="2">HAT C-terminal dimerisation domain-containing protein</fullName>
    </recommendedName>
</protein>
<gene>
    <name evidence="3" type="ORF">KP509_21G032000</name>
</gene>
<dbReference type="EMBL" id="CM035426">
    <property type="protein sequence ID" value="KAH7315063.1"/>
    <property type="molecule type" value="Genomic_DNA"/>
</dbReference>
<dbReference type="InterPro" id="IPR008906">
    <property type="entry name" value="HATC_C_dom"/>
</dbReference>
<evidence type="ECO:0000313" key="3">
    <source>
        <dbReference type="EMBL" id="KAH7315063.1"/>
    </source>
</evidence>
<dbReference type="Pfam" id="PF05699">
    <property type="entry name" value="Dimer_Tnp_hAT"/>
    <property type="match status" value="1"/>
</dbReference>
<feature type="compositionally biased region" description="Acidic residues" evidence="1">
    <location>
        <begin position="217"/>
        <end position="248"/>
    </location>
</feature>
<proteinExistence type="predicted"/>
<reference evidence="3" key="1">
    <citation type="submission" date="2021-08" db="EMBL/GenBank/DDBJ databases">
        <title>WGS assembly of Ceratopteris richardii.</title>
        <authorList>
            <person name="Marchant D.B."/>
            <person name="Chen G."/>
            <person name="Jenkins J."/>
            <person name="Shu S."/>
            <person name="Leebens-Mack J."/>
            <person name="Grimwood J."/>
            <person name="Schmutz J."/>
            <person name="Soltis P."/>
            <person name="Soltis D."/>
            <person name="Chen Z.-H."/>
        </authorList>
    </citation>
    <scope>NUCLEOTIDE SEQUENCE</scope>
    <source>
        <strain evidence="3">Whitten #5841</strain>
        <tissue evidence="3">Leaf</tissue>
    </source>
</reference>
<dbReference type="OMA" id="WWESFRT"/>
<organism evidence="3 4">
    <name type="scientific">Ceratopteris richardii</name>
    <name type="common">Triangle waterfern</name>
    <dbReference type="NCBI Taxonomy" id="49495"/>
    <lineage>
        <taxon>Eukaryota</taxon>
        <taxon>Viridiplantae</taxon>
        <taxon>Streptophyta</taxon>
        <taxon>Embryophyta</taxon>
        <taxon>Tracheophyta</taxon>
        <taxon>Polypodiopsida</taxon>
        <taxon>Polypodiidae</taxon>
        <taxon>Polypodiales</taxon>
        <taxon>Pteridineae</taxon>
        <taxon>Pteridaceae</taxon>
        <taxon>Parkerioideae</taxon>
        <taxon>Ceratopteris</taxon>
    </lineage>
</organism>